<accession>A0A9P4NVQ9</accession>
<feature type="region of interest" description="Disordered" evidence="1">
    <location>
        <begin position="178"/>
        <end position="200"/>
    </location>
</feature>
<feature type="compositionally biased region" description="Polar residues" evidence="1">
    <location>
        <begin position="263"/>
        <end position="276"/>
    </location>
</feature>
<feature type="region of interest" description="Disordered" evidence="1">
    <location>
        <begin position="351"/>
        <end position="380"/>
    </location>
</feature>
<protein>
    <submittedName>
        <fullName evidence="3">Uncharacterized protein</fullName>
    </submittedName>
</protein>
<feature type="transmembrane region" description="Helical" evidence="2">
    <location>
        <begin position="12"/>
        <end position="32"/>
    </location>
</feature>
<feature type="region of interest" description="Disordered" evidence="1">
    <location>
        <begin position="463"/>
        <end position="490"/>
    </location>
</feature>
<reference evidence="3" key="1">
    <citation type="journal article" date="2020" name="Stud. Mycol.">
        <title>101 Dothideomycetes genomes: a test case for predicting lifestyles and emergence of pathogens.</title>
        <authorList>
            <person name="Haridas S."/>
            <person name="Albert R."/>
            <person name="Binder M."/>
            <person name="Bloem J."/>
            <person name="Labutti K."/>
            <person name="Salamov A."/>
            <person name="Andreopoulos B."/>
            <person name="Baker S."/>
            <person name="Barry K."/>
            <person name="Bills G."/>
            <person name="Bluhm B."/>
            <person name="Cannon C."/>
            <person name="Castanera R."/>
            <person name="Culley D."/>
            <person name="Daum C."/>
            <person name="Ezra D."/>
            <person name="Gonzalez J."/>
            <person name="Henrissat B."/>
            <person name="Kuo A."/>
            <person name="Liang C."/>
            <person name="Lipzen A."/>
            <person name="Lutzoni F."/>
            <person name="Magnuson J."/>
            <person name="Mondo S."/>
            <person name="Nolan M."/>
            <person name="Ohm R."/>
            <person name="Pangilinan J."/>
            <person name="Park H.-J."/>
            <person name="Ramirez L."/>
            <person name="Alfaro M."/>
            <person name="Sun H."/>
            <person name="Tritt A."/>
            <person name="Yoshinaga Y."/>
            <person name="Zwiers L.-H."/>
            <person name="Turgeon B."/>
            <person name="Goodwin S."/>
            <person name="Spatafora J."/>
            <person name="Crous P."/>
            <person name="Grigoriev I."/>
        </authorList>
    </citation>
    <scope>NUCLEOTIDE SEQUENCE</scope>
    <source>
        <strain evidence="3">CBS 130266</strain>
    </source>
</reference>
<evidence type="ECO:0000313" key="4">
    <source>
        <dbReference type="Proteomes" id="UP000800235"/>
    </source>
</evidence>
<dbReference type="AlphaFoldDB" id="A0A9P4NVQ9"/>
<comment type="caution">
    <text evidence="3">The sequence shown here is derived from an EMBL/GenBank/DDBJ whole genome shotgun (WGS) entry which is preliminary data.</text>
</comment>
<dbReference type="OrthoDB" id="5431149at2759"/>
<gene>
    <name evidence="3" type="ORF">EJ08DRAFT_137508</name>
</gene>
<organism evidence="3 4">
    <name type="scientific">Tothia fuscella</name>
    <dbReference type="NCBI Taxonomy" id="1048955"/>
    <lineage>
        <taxon>Eukaryota</taxon>
        <taxon>Fungi</taxon>
        <taxon>Dikarya</taxon>
        <taxon>Ascomycota</taxon>
        <taxon>Pezizomycotina</taxon>
        <taxon>Dothideomycetes</taxon>
        <taxon>Pleosporomycetidae</taxon>
        <taxon>Venturiales</taxon>
        <taxon>Cylindrosympodiaceae</taxon>
        <taxon>Tothia</taxon>
    </lineage>
</organism>
<feature type="region of interest" description="Disordered" evidence="1">
    <location>
        <begin position="257"/>
        <end position="287"/>
    </location>
</feature>
<keyword evidence="4" id="KW-1185">Reference proteome</keyword>
<feature type="transmembrane region" description="Helical" evidence="2">
    <location>
        <begin position="136"/>
        <end position="155"/>
    </location>
</feature>
<feature type="transmembrane region" description="Helical" evidence="2">
    <location>
        <begin position="84"/>
        <end position="107"/>
    </location>
</feature>
<evidence type="ECO:0000313" key="3">
    <source>
        <dbReference type="EMBL" id="KAF2432198.1"/>
    </source>
</evidence>
<dbReference type="EMBL" id="MU007027">
    <property type="protein sequence ID" value="KAF2432198.1"/>
    <property type="molecule type" value="Genomic_DNA"/>
</dbReference>
<keyword evidence="2" id="KW-1133">Transmembrane helix</keyword>
<sequence>MAPERWRILESRPLFCSVGLVTFALLVTSTSFTIIDATELKIDGTTTYRNSAITAATLDGFALIFVAILTASRMWYSGGWLHRWILPWSGALLALAGGIITLNMLVLKKINPVAVSKSKSETKNVHLDQLNVTAEFILWGLSIFAETIFYTLLVLRRTSRQDRGISFLSEKKDQLSRISFSEKKQPEKRHAPQRPPTPPTPLRIVAPHYALPEASALTPDYFTSPKESRRSSWRDSLHSLHHVVRPVNSRTRLLKTARESLSRDSSIYSDTRSTVTSHSQHSQQSDAFDTWDTSNVEFQLREALSPIVPTRGTQLETIPGSRPVSPAKVLEGYQTSQSAMALERPPTALTYHSRHDRPSTAQSTHSKRTFVPSRSASPSMSEAHIHPLFRTDSPTPPPATSAGTMVIASPFGGQVMSPNSRSLSRMRAESRASSRTGSRAPSPAFKPNADEQRAMTALSMRTISRAESFEEERGRSRSTSPVGRSMTPPIPEFILTASREILRSTSLKETLR</sequence>
<dbReference type="Proteomes" id="UP000800235">
    <property type="component" value="Unassembled WGS sequence"/>
</dbReference>
<name>A0A9P4NVQ9_9PEZI</name>
<keyword evidence="2" id="KW-0812">Transmembrane</keyword>
<evidence type="ECO:0000256" key="2">
    <source>
        <dbReference type="SAM" id="Phobius"/>
    </source>
</evidence>
<feature type="compositionally biased region" description="Basic and acidic residues" evidence="1">
    <location>
        <begin position="178"/>
        <end position="190"/>
    </location>
</feature>
<feature type="transmembrane region" description="Helical" evidence="2">
    <location>
        <begin position="52"/>
        <end position="72"/>
    </location>
</feature>
<evidence type="ECO:0000256" key="1">
    <source>
        <dbReference type="SAM" id="MobiDB-lite"/>
    </source>
</evidence>
<feature type="region of interest" description="Disordered" evidence="1">
    <location>
        <begin position="410"/>
        <end position="451"/>
    </location>
</feature>
<proteinExistence type="predicted"/>
<keyword evidence="2" id="KW-0472">Membrane</keyword>